<sequence length="86" mass="9375">MLVQEGEDPSIPFNEPKPQGRIWLADSAAAPSTNVGSSFALTPQSAFARLFSIPLLTCGDVTLRLGGWTSGFRTPDIRLPMRRTTR</sequence>
<organism evidence="1 2">
    <name type="scientific">Lentzea pudingi</name>
    <dbReference type="NCBI Taxonomy" id="1789439"/>
    <lineage>
        <taxon>Bacteria</taxon>
        <taxon>Bacillati</taxon>
        <taxon>Actinomycetota</taxon>
        <taxon>Actinomycetes</taxon>
        <taxon>Pseudonocardiales</taxon>
        <taxon>Pseudonocardiaceae</taxon>
        <taxon>Lentzea</taxon>
    </lineage>
</organism>
<protein>
    <submittedName>
        <fullName evidence="1">Uncharacterized protein</fullName>
    </submittedName>
</protein>
<comment type="caution">
    <text evidence="1">The sequence shown here is derived from an EMBL/GenBank/DDBJ whole genome shotgun (WGS) entry which is preliminary data.</text>
</comment>
<gene>
    <name evidence="1" type="ORF">GCM10011609_59320</name>
</gene>
<reference evidence="2" key="1">
    <citation type="journal article" date="2019" name="Int. J. Syst. Evol. Microbiol.">
        <title>The Global Catalogue of Microorganisms (GCM) 10K type strain sequencing project: providing services to taxonomists for standard genome sequencing and annotation.</title>
        <authorList>
            <consortium name="The Broad Institute Genomics Platform"/>
            <consortium name="The Broad Institute Genome Sequencing Center for Infectious Disease"/>
            <person name="Wu L."/>
            <person name="Ma J."/>
        </authorList>
    </citation>
    <scope>NUCLEOTIDE SEQUENCE [LARGE SCALE GENOMIC DNA]</scope>
    <source>
        <strain evidence="2">CGMCC 4.7319</strain>
    </source>
</reference>
<accession>A0ABQ2IL15</accession>
<name>A0ABQ2IL15_9PSEU</name>
<keyword evidence="2" id="KW-1185">Reference proteome</keyword>
<dbReference type="EMBL" id="BMNC01000010">
    <property type="protein sequence ID" value="GGN11409.1"/>
    <property type="molecule type" value="Genomic_DNA"/>
</dbReference>
<evidence type="ECO:0000313" key="1">
    <source>
        <dbReference type="EMBL" id="GGN11409.1"/>
    </source>
</evidence>
<proteinExistence type="predicted"/>
<evidence type="ECO:0000313" key="2">
    <source>
        <dbReference type="Proteomes" id="UP000597656"/>
    </source>
</evidence>
<dbReference type="Proteomes" id="UP000597656">
    <property type="component" value="Unassembled WGS sequence"/>
</dbReference>